<dbReference type="AlphaFoldDB" id="A0A6J7J3C9"/>
<keyword evidence="3 5" id="KW-1133">Transmembrane helix</keyword>
<keyword evidence="2 5" id="KW-0812">Transmembrane</keyword>
<evidence type="ECO:0000256" key="4">
    <source>
        <dbReference type="ARBA" id="ARBA00023136"/>
    </source>
</evidence>
<evidence type="ECO:0000259" key="6">
    <source>
        <dbReference type="Pfam" id="PF13515"/>
    </source>
</evidence>
<feature type="transmembrane region" description="Helical" evidence="5">
    <location>
        <begin position="224"/>
        <end position="242"/>
    </location>
</feature>
<protein>
    <submittedName>
        <fullName evidence="7">Unannotated protein</fullName>
    </submittedName>
</protein>
<gene>
    <name evidence="7" type="ORF">UFOPK3772_00640</name>
</gene>
<feature type="transmembrane region" description="Helical" evidence="5">
    <location>
        <begin position="296"/>
        <end position="313"/>
    </location>
</feature>
<dbReference type="InterPro" id="IPR049453">
    <property type="entry name" value="Memb_transporter_dom"/>
</dbReference>
<accession>A0A6J7J3C9</accession>
<feature type="transmembrane region" description="Helical" evidence="5">
    <location>
        <begin position="82"/>
        <end position="99"/>
    </location>
</feature>
<proteinExistence type="predicted"/>
<dbReference type="GO" id="GO:0016020">
    <property type="term" value="C:membrane"/>
    <property type="evidence" value="ECO:0007669"/>
    <property type="project" value="UniProtKB-SubCell"/>
</dbReference>
<evidence type="ECO:0000256" key="1">
    <source>
        <dbReference type="ARBA" id="ARBA00004141"/>
    </source>
</evidence>
<comment type="subcellular location">
    <subcellularLocation>
        <location evidence="1">Membrane</location>
        <topology evidence="1">Multi-pass membrane protein</topology>
    </subcellularLocation>
</comment>
<feature type="transmembrane region" description="Helical" evidence="5">
    <location>
        <begin position="272"/>
        <end position="289"/>
    </location>
</feature>
<dbReference type="Pfam" id="PF13515">
    <property type="entry name" value="FUSC_2"/>
    <property type="match status" value="1"/>
</dbReference>
<evidence type="ECO:0000256" key="5">
    <source>
        <dbReference type="SAM" id="Phobius"/>
    </source>
</evidence>
<feature type="transmembrane region" description="Helical" evidence="5">
    <location>
        <begin position="325"/>
        <end position="345"/>
    </location>
</feature>
<organism evidence="7">
    <name type="scientific">freshwater metagenome</name>
    <dbReference type="NCBI Taxonomy" id="449393"/>
    <lineage>
        <taxon>unclassified sequences</taxon>
        <taxon>metagenomes</taxon>
        <taxon>ecological metagenomes</taxon>
    </lineage>
</organism>
<feature type="transmembrane region" description="Helical" evidence="5">
    <location>
        <begin position="249"/>
        <end position="266"/>
    </location>
</feature>
<sequence length="369" mass="38785">MTTQDSGKGDDKAVAVASRAVRMPVKRRLTLVAAAVVLVLLPAIVMVLITWAGTGEVQGAATWASIPAIVGIAAAMSGGRRYAVIVAIVMGFLAPLAIVAGMSPVSGAALMAILCMTVGRLSRVGLQKSGLLVPVMLSWALIDPPAWDGATTVNRLDNGYLLWMALIFFVGGLIPALLVSYLQRKRKPVTLAPHSRSEAMTYTVMITTLVTVATFYVLDNPKMIGGAFLIAVIMVMAPIGTAQTLKPTVFRVLGTILGSVFIILLVSQVHALGLVYLIGLAFLVISVFARLSGLAWVYYVFMVPATACLNSTTLTEVGELGKQRVVDNVVGGILVILATALAIGYSQWTSRRGEATDDDDEVAAVAATA</sequence>
<evidence type="ECO:0000256" key="2">
    <source>
        <dbReference type="ARBA" id="ARBA00022692"/>
    </source>
</evidence>
<name>A0A6J7J3C9_9ZZZZ</name>
<feature type="transmembrane region" description="Helical" evidence="5">
    <location>
        <begin position="29"/>
        <end position="51"/>
    </location>
</feature>
<evidence type="ECO:0000313" key="7">
    <source>
        <dbReference type="EMBL" id="CAB4937062.1"/>
    </source>
</evidence>
<dbReference type="EMBL" id="CAFBNE010000013">
    <property type="protein sequence ID" value="CAB4937062.1"/>
    <property type="molecule type" value="Genomic_DNA"/>
</dbReference>
<feature type="transmembrane region" description="Helical" evidence="5">
    <location>
        <begin position="159"/>
        <end position="179"/>
    </location>
</feature>
<feature type="domain" description="Integral membrane bound transporter" evidence="6">
    <location>
        <begin position="228"/>
        <end position="337"/>
    </location>
</feature>
<keyword evidence="4 5" id="KW-0472">Membrane</keyword>
<reference evidence="7" key="1">
    <citation type="submission" date="2020-05" db="EMBL/GenBank/DDBJ databases">
        <authorList>
            <person name="Chiriac C."/>
            <person name="Salcher M."/>
            <person name="Ghai R."/>
            <person name="Kavagutti S V."/>
        </authorList>
    </citation>
    <scope>NUCLEOTIDE SEQUENCE</scope>
</reference>
<feature type="transmembrane region" description="Helical" evidence="5">
    <location>
        <begin position="57"/>
        <end position="75"/>
    </location>
</feature>
<evidence type="ECO:0000256" key="3">
    <source>
        <dbReference type="ARBA" id="ARBA00022989"/>
    </source>
</evidence>
<feature type="transmembrane region" description="Helical" evidence="5">
    <location>
        <begin position="199"/>
        <end position="218"/>
    </location>
</feature>